<sequence>MSDGIKVGGAGIDAMVQDMKKGLADIESRLTTMEGDLKPYVTDWEGTTQEAYRHAKQEWDKQIEECRALLEDVRLAVVQSKEDYLAGELRNTNMWG</sequence>
<organism evidence="2 3">
    <name type="scientific">Phycicoccus avicenniae</name>
    <dbReference type="NCBI Taxonomy" id="2828860"/>
    <lineage>
        <taxon>Bacteria</taxon>
        <taxon>Bacillati</taxon>
        <taxon>Actinomycetota</taxon>
        <taxon>Actinomycetes</taxon>
        <taxon>Micrococcales</taxon>
        <taxon>Intrasporangiaceae</taxon>
        <taxon>Phycicoccus</taxon>
    </lineage>
</organism>
<dbReference type="Pfam" id="PF06013">
    <property type="entry name" value="WXG100"/>
    <property type="match status" value="1"/>
</dbReference>
<comment type="similarity">
    <text evidence="1">Belongs to the WXG100 family.</text>
</comment>
<evidence type="ECO:0000313" key="2">
    <source>
        <dbReference type="EMBL" id="MBR7742833.1"/>
    </source>
</evidence>
<dbReference type="NCBIfam" id="TIGR03930">
    <property type="entry name" value="WXG100_ESAT6"/>
    <property type="match status" value="1"/>
</dbReference>
<proteinExistence type="inferred from homology"/>
<reference evidence="2" key="1">
    <citation type="submission" date="2021-04" db="EMBL/GenBank/DDBJ databases">
        <title>Phycicoccus avicenniae sp. nov., a novel endophytic actinomycetes isolated from branch of Avicennia mariana.</title>
        <authorList>
            <person name="Tuo L."/>
        </authorList>
    </citation>
    <scope>NUCLEOTIDE SEQUENCE</scope>
    <source>
        <strain evidence="2">BSK3Z-2</strain>
    </source>
</reference>
<evidence type="ECO:0000313" key="3">
    <source>
        <dbReference type="Proteomes" id="UP000677016"/>
    </source>
</evidence>
<keyword evidence="3" id="KW-1185">Reference proteome</keyword>
<name>A0A941D834_9MICO</name>
<dbReference type="EMBL" id="JAGSNF010000006">
    <property type="protein sequence ID" value="MBR7742833.1"/>
    <property type="molecule type" value="Genomic_DNA"/>
</dbReference>
<protein>
    <recommendedName>
        <fullName evidence="1">ESAT-6-like protein</fullName>
    </recommendedName>
</protein>
<dbReference type="SUPFAM" id="SSF140453">
    <property type="entry name" value="EsxAB dimer-like"/>
    <property type="match status" value="1"/>
</dbReference>
<accession>A0A941D834</accession>
<dbReference type="RefSeq" id="WP_211601997.1">
    <property type="nucleotide sequence ID" value="NZ_JAGSNF010000006.1"/>
</dbReference>
<dbReference type="AlphaFoldDB" id="A0A941D834"/>
<evidence type="ECO:0000256" key="1">
    <source>
        <dbReference type="RuleBase" id="RU362001"/>
    </source>
</evidence>
<dbReference type="Gene3D" id="1.10.287.1060">
    <property type="entry name" value="ESAT-6-like"/>
    <property type="match status" value="1"/>
</dbReference>
<dbReference type="InterPro" id="IPR010310">
    <property type="entry name" value="T7SS_ESAT-6-like"/>
</dbReference>
<gene>
    <name evidence="2" type="ORF">KC207_05945</name>
</gene>
<dbReference type="Proteomes" id="UP000677016">
    <property type="component" value="Unassembled WGS sequence"/>
</dbReference>
<dbReference type="InterPro" id="IPR036689">
    <property type="entry name" value="ESAT-6-like_sf"/>
</dbReference>
<comment type="caution">
    <text evidence="2">The sequence shown here is derived from an EMBL/GenBank/DDBJ whole genome shotgun (WGS) entry which is preliminary data.</text>
</comment>